<evidence type="ECO:0000256" key="1">
    <source>
        <dbReference type="ARBA" id="ARBA00022460"/>
    </source>
</evidence>
<evidence type="ECO:0000256" key="2">
    <source>
        <dbReference type="PROSITE-ProRule" id="PRU00497"/>
    </source>
</evidence>
<protein>
    <recommendedName>
        <fullName evidence="5">Cuticle protein</fullName>
    </recommendedName>
</protein>
<dbReference type="Proteomes" id="UP000625711">
    <property type="component" value="Unassembled WGS sequence"/>
</dbReference>
<accession>A0A834IMF5</accession>
<dbReference type="GO" id="GO:0042302">
    <property type="term" value="F:structural constituent of cuticle"/>
    <property type="evidence" value="ECO:0007669"/>
    <property type="project" value="UniProtKB-UniRule"/>
</dbReference>
<dbReference type="InterPro" id="IPR051217">
    <property type="entry name" value="Insect_Cuticle_Struc_Prot"/>
</dbReference>
<reference evidence="3" key="1">
    <citation type="submission" date="2020-08" db="EMBL/GenBank/DDBJ databases">
        <title>Genome sequencing and assembly of the red palm weevil Rhynchophorus ferrugineus.</title>
        <authorList>
            <person name="Dias G.B."/>
            <person name="Bergman C.M."/>
            <person name="Manee M."/>
        </authorList>
    </citation>
    <scope>NUCLEOTIDE SEQUENCE</scope>
    <source>
        <strain evidence="3">AA-2017</strain>
        <tissue evidence="3">Whole larva</tissue>
    </source>
</reference>
<dbReference type="PANTHER" id="PTHR12236">
    <property type="entry name" value="STRUCTURAL CONTITUENT OF CUTICLE"/>
    <property type="match status" value="1"/>
</dbReference>
<name>A0A834IMF5_RHYFE</name>
<evidence type="ECO:0008006" key="5">
    <source>
        <dbReference type="Google" id="ProtNLM"/>
    </source>
</evidence>
<gene>
    <name evidence="3" type="ORF">GWI33_004817</name>
</gene>
<evidence type="ECO:0000313" key="3">
    <source>
        <dbReference type="EMBL" id="KAF7281328.1"/>
    </source>
</evidence>
<dbReference type="GO" id="GO:0031012">
    <property type="term" value="C:extracellular matrix"/>
    <property type="evidence" value="ECO:0007669"/>
    <property type="project" value="TreeGrafter"/>
</dbReference>
<sequence>MFLDRIGEPQSEAHETADKLNSGAAPAVYSTPTAKVASPVVAKYAVASAPTYVQQTEQYTPVAPVVSKYVTAAPSYAHQEEEYGPAQYEFAYSVQNAHTGDYHSQEEKRDGHHVVGQYVLHQPDGTIRIVRYFDEGHGFNAAVEIQGNPTPDQAPAKYVVPVQVPQHH</sequence>
<proteinExistence type="predicted"/>
<dbReference type="InterPro" id="IPR000618">
    <property type="entry name" value="Insect_cuticle"/>
</dbReference>
<dbReference type="PROSITE" id="PS51155">
    <property type="entry name" value="CHIT_BIND_RR_2"/>
    <property type="match status" value="1"/>
</dbReference>
<dbReference type="Pfam" id="PF00379">
    <property type="entry name" value="Chitin_bind_4"/>
    <property type="match status" value="1"/>
</dbReference>
<dbReference type="PANTHER" id="PTHR12236:SF95">
    <property type="entry name" value="CUTICULAR PROTEIN 76BD, ISOFORM C-RELATED"/>
    <property type="match status" value="1"/>
</dbReference>
<dbReference type="EMBL" id="JAACXV010000244">
    <property type="protein sequence ID" value="KAF7281328.1"/>
    <property type="molecule type" value="Genomic_DNA"/>
</dbReference>
<organism evidence="3 4">
    <name type="scientific">Rhynchophorus ferrugineus</name>
    <name type="common">Red palm weevil</name>
    <name type="synonym">Curculio ferrugineus</name>
    <dbReference type="NCBI Taxonomy" id="354439"/>
    <lineage>
        <taxon>Eukaryota</taxon>
        <taxon>Metazoa</taxon>
        <taxon>Ecdysozoa</taxon>
        <taxon>Arthropoda</taxon>
        <taxon>Hexapoda</taxon>
        <taxon>Insecta</taxon>
        <taxon>Pterygota</taxon>
        <taxon>Neoptera</taxon>
        <taxon>Endopterygota</taxon>
        <taxon>Coleoptera</taxon>
        <taxon>Polyphaga</taxon>
        <taxon>Cucujiformia</taxon>
        <taxon>Curculionidae</taxon>
        <taxon>Dryophthorinae</taxon>
        <taxon>Rhynchophorus</taxon>
    </lineage>
</organism>
<evidence type="ECO:0000313" key="4">
    <source>
        <dbReference type="Proteomes" id="UP000625711"/>
    </source>
</evidence>
<keyword evidence="4" id="KW-1185">Reference proteome</keyword>
<dbReference type="OrthoDB" id="6748312at2759"/>
<dbReference type="AlphaFoldDB" id="A0A834IMF5"/>
<dbReference type="GO" id="GO:0005615">
    <property type="term" value="C:extracellular space"/>
    <property type="evidence" value="ECO:0007669"/>
    <property type="project" value="TreeGrafter"/>
</dbReference>
<comment type="caution">
    <text evidence="3">The sequence shown here is derived from an EMBL/GenBank/DDBJ whole genome shotgun (WGS) entry which is preliminary data.</text>
</comment>
<keyword evidence="1 2" id="KW-0193">Cuticle</keyword>